<dbReference type="GO" id="GO:0008168">
    <property type="term" value="F:methyltransferase activity"/>
    <property type="evidence" value="ECO:0007669"/>
    <property type="project" value="UniProtKB-KW"/>
</dbReference>
<dbReference type="InterPro" id="IPR000241">
    <property type="entry name" value="RlmKL-like_Mtase"/>
</dbReference>
<sequence>MQLTSKQQTKYLYTFTFYEEERFLASLELRSLFPDGELLEGNIIQTYRKINPSRSPFIKGRMEILLKRNSLPKMMMDLGELQLEDNSYKIKYIKNPSLSKSEERHLEDRRQIEKQIGLSMYSKQGQVDLHHPDQIYGVICLQNGIWLFGKYKESKAEWHSHQQKPNNYSTALNTRVARAVVNIAVPEPAGIKVIDPCCGIGTVLIEALSMGIKIKGSDVNPLVMSGVRENIAHFGFSAEVKLKDIRDVEGNYDVAIIDMPYNLCSVQDPVVQLEMLRSTRSFAKKMVVITIDSIDDLILKAGFVIHDRCIVKKGKNFQREILVCY</sequence>
<protein>
    <submittedName>
        <fullName evidence="2">RsmD family RNA methyltransferase</fullName>
    </submittedName>
</protein>
<keyword evidence="2" id="KW-0489">Methyltransferase</keyword>
<gene>
    <name evidence="2" type="ORF">KS419_15285</name>
</gene>
<reference evidence="2 3" key="1">
    <citation type="submission" date="2021-06" db="EMBL/GenBank/DDBJ databases">
        <title>Bacillus sp. RD4P76, an endophyte from a halophyte.</title>
        <authorList>
            <person name="Sun J.-Q."/>
        </authorList>
    </citation>
    <scope>NUCLEOTIDE SEQUENCE [LARGE SCALE GENOMIC DNA]</scope>
    <source>
        <strain evidence="2 3">CGMCC 1.15917</strain>
    </source>
</reference>
<dbReference type="CDD" id="cd02440">
    <property type="entry name" value="AdoMet_MTases"/>
    <property type="match status" value="1"/>
</dbReference>
<proteinExistence type="predicted"/>
<accession>A0ABS6JIR3</accession>
<evidence type="ECO:0000259" key="1">
    <source>
        <dbReference type="Pfam" id="PF01170"/>
    </source>
</evidence>
<dbReference type="EMBL" id="JAHQCS010000121">
    <property type="protein sequence ID" value="MBU9713094.1"/>
    <property type="molecule type" value="Genomic_DNA"/>
</dbReference>
<feature type="domain" description="Ribosomal RNA large subunit methyltransferase K/L-like methyltransferase" evidence="1">
    <location>
        <begin position="164"/>
        <end position="262"/>
    </location>
</feature>
<dbReference type="PANTHER" id="PTHR14911:SF13">
    <property type="entry name" value="TRNA (GUANINE(6)-N2)-METHYLTRANSFERASE THUMP3"/>
    <property type="match status" value="1"/>
</dbReference>
<keyword evidence="3" id="KW-1185">Reference proteome</keyword>
<evidence type="ECO:0000313" key="2">
    <source>
        <dbReference type="EMBL" id="MBU9713094.1"/>
    </source>
</evidence>
<comment type="caution">
    <text evidence="2">The sequence shown here is derived from an EMBL/GenBank/DDBJ whole genome shotgun (WGS) entry which is preliminary data.</text>
</comment>
<organism evidence="2 3">
    <name type="scientific">Evansella tamaricis</name>
    <dbReference type="NCBI Taxonomy" id="2069301"/>
    <lineage>
        <taxon>Bacteria</taxon>
        <taxon>Bacillati</taxon>
        <taxon>Bacillota</taxon>
        <taxon>Bacilli</taxon>
        <taxon>Bacillales</taxon>
        <taxon>Bacillaceae</taxon>
        <taxon>Evansella</taxon>
    </lineage>
</organism>
<dbReference type="Proteomes" id="UP000784880">
    <property type="component" value="Unassembled WGS sequence"/>
</dbReference>
<keyword evidence="2" id="KW-0808">Transferase</keyword>
<dbReference type="GO" id="GO:0032259">
    <property type="term" value="P:methylation"/>
    <property type="evidence" value="ECO:0007669"/>
    <property type="project" value="UniProtKB-KW"/>
</dbReference>
<dbReference type="PANTHER" id="PTHR14911">
    <property type="entry name" value="THUMP DOMAIN-CONTAINING"/>
    <property type="match status" value="1"/>
</dbReference>
<evidence type="ECO:0000313" key="3">
    <source>
        <dbReference type="Proteomes" id="UP000784880"/>
    </source>
</evidence>
<dbReference type="Pfam" id="PF01170">
    <property type="entry name" value="UPF0020"/>
    <property type="match status" value="1"/>
</dbReference>
<dbReference type="RefSeq" id="WP_217067266.1">
    <property type="nucleotide sequence ID" value="NZ_JAHQCS010000121.1"/>
</dbReference>
<name>A0ABS6JIR3_9BACI</name>